<comment type="similarity">
    <text evidence="2">Belongs to the ELP6 family.</text>
</comment>
<dbReference type="PANTHER" id="PTHR16184">
    <property type="entry name" value="ELONGATOR COMPLEX PROTEIN 6"/>
    <property type="match status" value="1"/>
</dbReference>
<evidence type="ECO:0000256" key="2">
    <source>
        <dbReference type="ARBA" id="ARBA00008837"/>
    </source>
</evidence>
<dbReference type="GO" id="GO:0033588">
    <property type="term" value="C:elongator holoenzyme complex"/>
    <property type="evidence" value="ECO:0007669"/>
    <property type="project" value="InterPro"/>
</dbReference>
<organism evidence="3 4">
    <name type="scientific">Paraglomus brasilianum</name>
    <dbReference type="NCBI Taxonomy" id="144538"/>
    <lineage>
        <taxon>Eukaryota</taxon>
        <taxon>Fungi</taxon>
        <taxon>Fungi incertae sedis</taxon>
        <taxon>Mucoromycota</taxon>
        <taxon>Glomeromycotina</taxon>
        <taxon>Glomeromycetes</taxon>
        <taxon>Paraglomerales</taxon>
        <taxon>Paraglomeraceae</taxon>
        <taxon>Paraglomus</taxon>
    </lineage>
</organism>
<dbReference type="Gene3D" id="3.40.50.300">
    <property type="entry name" value="P-loop containing nucleotide triphosphate hydrolases"/>
    <property type="match status" value="2"/>
</dbReference>
<dbReference type="AlphaFoldDB" id="A0A9N9ASD5"/>
<reference evidence="3" key="1">
    <citation type="submission" date="2021-06" db="EMBL/GenBank/DDBJ databases">
        <authorList>
            <person name="Kallberg Y."/>
            <person name="Tangrot J."/>
            <person name="Rosling A."/>
        </authorList>
    </citation>
    <scope>NUCLEOTIDE SEQUENCE</scope>
    <source>
        <strain evidence="3">BR232B</strain>
    </source>
</reference>
<name>A0A9N9ASD5_9GLOM</name>
<evidence type="ECO:0000256" key="1">
    <source>
        <dbReference type="ARBA" id="ARBA00005043"/>
    </source>
</evidence>
<dbReference type="InterPro" id="IPR027417">
    <property type="entry name" value="P-loop_NTPase"/>
</dbReference>
<protein>
    <submittedName>
        <fullName evidence="3">9560_t:CDS:1</fullName>
    </submittedName>
</protein>
<proteinExistence type="inferred from homology"/>
<dbReference type="Pfam" id="PF09807">
    <property type="entry name" value="ELP6"/>
    <property type="match status" value="1"/>
</dbReference>
<dbReference type="GO" id="GO:0002098">
    <property type="term" value="P:tRNA wobble uridine modification"/>
    <property type="evidence" value="ECO:0007669"/>
    <property type="project" value="InterPro"/>
</dbReference>
<evidence type="ECO:0000313" key="3">
    <source>
        <dbReference type="EMBL" id="CAG8543315.1"/>
    </source>
</evidence>
<gene>
    <name evidence="3" type="ORF">PBRASI_LOCUS4703</name>
</gene>
<dbReference type="OrthoDB" id="9995306at2759"/>
<comment type="pathway">
    <text evidence="1">tRNA modification; 5-methoxycarbonylmethyl-2-thiouridine-tRNA biosynthesis.</text>
</comment>
<evidence type="ECO:0000313" key="4">
    <source>
        <dbReference type="Proteomes" id="UP000789739"/>
    </source>
</evidence>
<dbReference type="PANTHER" id="PTHR16184:SF6">
    <property type="entry name" value="ELONGATOR COMPLEX PROTEIN 6"/>
    <property type="match status" value="1"/>
</dbReference>
<dbReference type="EMBL" id="CAJVPI010000504">
    <property type="protein sequence ID" value="CAG8543315.1"/>
    <property type="molecule type" value="Genomic_DNA"/>
</dbReference>
<sequence>MGYGTLDSVLSFERSNVPPSGSLILITDTLSSDGNFLIHHFIANHLKANRHVVLVGFNQLLSHYQAIGKKLGIDLSQEKSKSLFSFIDGLTSFYCPNDTSQSASSISQSSSPFEDNLRKFYVMVKKVVAEHPVESAVSLVIDDLSTLLFAGIQVEAVLRFVKNCRLLIEKSEYILSTRGLSSGYSRDVSGDITIARGPRNNDTSYRTASWHYKTVDNNVQFFAKGHSAGI</sequence>
<dbReference type="Proteomes" id="UP000789739">
    <property type="component" value="Unassembled WGS sequence"/>
</dbReference>
<accession>A0A9N9ASD5</accession>
<dbReference type="InterPro" id="IPR018627">
    <property type="entry name" value="ELP6"/>
</dbReference>
<keyword evidence="4" id="KW-1185">Reference proteome</keyword>
<dbReference type="CDD" id="cd19495">
    <property type="entry name" value="Elp6"/>
    <property type="match status" value="1"/>
</dbReference>
<comment type="caution">
    <text evidence="3">The sequence shown here is derived from an EMBL/GenBank/DDBJ whole genome shotgun (WGS) entry which is preliminary data.</text>
</comment>